<evidence type="ECO:0000259" key="8">
    <source>
        <dbReference type="PROSITE" id="PS50850"/>
    </source>
</evidence>
<evidence type="ECO:0000256" key="4">
    <source>
        <dbReference type="ARBA" id="ARBA00022692"/>
    </source>
</evidence>
<keyword evidence="3" id="KW-1003">Cell membrane</keyword>
<feature type="transmembrane region" description="Helical" evidence="7">
    <location>
        <begin position="181"/>
        <end position="201"/>
    </location>
</feature>
<feature type="domain" description="Major facilitator superfamily (MFS) profile" evidence="8">
    <location>
        <begin position="225"/>
        <end position="411"/>
    </location>
</feature>
<feature type="transmembrane region" description="Helical" evidence="7">
    <location>
        <begin position="296"/>
        <end position="314"/>
    </location>
</feature>
<keyword evidence="4 7" id="KW-0812">Transmembrane</keyword>
<feature type="transmembrane region" description="Helical" evidence="7">
    <location>
        <begin position="50"/>
        <end position="69"/>
    </location>
</feature>
<evidence type="ECO:0000313" key="9">
    <source>
        <dbReference type="EMBL" id="AZB73435.1"/>
    </source>
</evidence>
<dbReference type="SUPFAM" id="SSF103473">
    <property type="entry name" value="MFS general substrate transporter"/>
    <property type="match status" value="1"/>
</dbReference>
<accession>A0AAN1QQB7</accession>
<comment type="subcellular location">
    <subcellularLocation>
        <location evidence="1">Cell membrane</location>
        <topology evidence="1">Multi-pass membrane protein</topology>
    </subcellularLocation>
</comment>
<feature type="transmembrane region" description="Helical" evidence="7">
    <location>
        <begin position="355"/>
        <end position="375"/>
    </location>
</feature>
<feature type="transmembrane region" description="Helical" evidence="7">
    <location>
        <begin position="232"/>
        <end position="253"/>
    </location>
</feature>
<dbReference type="GO" id="GO:0022857">
    <property type="term" value="F:transmembrane transporter activity"/>
    <property type="evidence" value="ECO:0007669"/>
    <property type="project" value="InterPro"/>
</dbReference>
<dbReference type="PROSITE" id="PS50850">
    <property type="entry name" value="MFS"/>
    <property type="match status" value="1"/>
</dbReference>
<gene>
    <name evidence="9" type="ORF">DOP62_12600</name>
</gene>
<evidence type="ECO:0000256" key="3">
    <source>
        <dbReference type="ARBA" id="ARBA00022475"/>
    </source>
</evidence>
<dbReference type="RefSeq" id="WP_208674280.1">
    <property type="nucleotide sequence ID" value="NZ_CP030139.2"/>
</dbReference>
<keyword evidence="2" id="KW-0813">Transport</keyword>
<dbReference type="InterPro" id="IPR020846">
    <property type="entry name" value="MFS_dom"/>
</dbReference>
<evidence type="ECO:0000256" key="5">
    <source>
        <dbReference type="ARBA" id="ARBA00022989"/>
    </source>
</evidence>
<feature type="transmembrane region" description="Helical" evidence="7">
    <location>
        <begin position="381"/>
        <end position="401"/>
    </location>
</feature>
<dbReference type="CDD" id="cd06173">
    <property type="entry name" value="MFS_MefA_like"/>
    <property type="match status" value="1"/>
</dbReference>
<dbReference type="Gene3D" id="1.20.1250.20">
    <property type="entry name" value="MFS general substrate transporter like domains"/>
    <property type="match status" value="1"/>
</dbReference>
<reference evidence="9 10" key="1">
    <citation type="journal article" date="2018" name="Sci. Rep.">
        <title>Genome Features and Biochemical Characteristics of a Robust, Fast Growing and Naturally Transformable Cyanobacterium Synechococcus elongatus PCC 11801 Isolated from India.</title>
        <authorList>
            <person name="Jaiswal D."/>
            <person name="Sengupta A."/>
            <person name="Sohoni S."/>
            <person name="Sengupta S."/>
            <person name="Phadnavis A.G."/>
            <person name="Pakrasi H.B."/>
            <person name="Wangikar P.P."/>
        </authorList>
    </citation>
    <scope>NUCLEOTIDE SEQUENCE [LARGE SCALE GENOMIC DNA]</scope>
    <source>
        <strain evidence="9 10">PCC 11801</strain>
    </source>
</reference>
<protein>
    <submittedName>
        <fullName evidence="9">MFS transporter</fullName>
    </submittedName>
</protein>
<keyword evidence="6 7" id="KW-0472">Membrane</keyword>
<dbReference type="EMBL" id="CP030139">
    <property type="protein sequence ID" value="AZB73435.1"/>
    <property type="molecule type" value="Genomic_DNA"/>
</dbReference>
<dbReference type="PANTHER" id="PTHR23513:SF11">
    <property type="entry name" value="STAPHYLOFERRIN A TRANSPORTER"/>
    <property type="match status" value="1"/>
</dbReference>
<feature type="transmembrane region" description="Helical" evidence="7">
    <location>
        <begin position="90"/>
        <end position="110"/>
    </location>
</feature>
<sequence>MLVKTSESRWLALLQRRQRQCFLVAAGVSSIGSFAGIIAKGWLIQDMTQQPLLLAVNFACLSLPAIFLSSHAGTLTDRLGAEPVLKRSQYFLLLGAIFSAIGYVLCTGWIAGQVTAMIGGTLIVGIASAYELTSRLKYVGLVVAEATLAGYLAQFSVIFNVAKLIGPPVGGFALTLLHPSWVLSLDALSYLVPIAVVNFVMQPRSLTAAEQPQHRLTMTQAWQGITPQLRSITLFTGVASVIGFFHPAIVPVLAKAYVGPDPLSLGWLTASIAIGSITAGLLQQRFSQAVVGRPRQMLILAASVTAIAQIGFALQPNQNMALFLAALIGFGTAALLAGGNIIGQALAPWEYRGRVAGLTQIATLGGGGVSSLLAGGLIAQLGLSIAMGLLGIAGLLAALVYGRQSLQPAAR</sequence>
<dbReference type="PANTHER" id="PTHR23513">
    <property type="entry name" value="INTEGRAL MEMBRANE EFFLUX PROTEIN-RELATED"/>
    <property type="match status" value="1"/>
</dbReference>
<evidence type="ECO:0000256" key="7">
    <source>
        <dbReference type="SAM" id="Phobius"/>
    </source>
</evidence>
<organism evidence="9 10">
    <name type="scientific">Synechococcus elongatus PCC 11801</name>
    <dbReference type="NCBI Taxonomy" id="2219813"/>
    <lineage>
        <taxon>Bacteria</taxon>
        <taxon>Bacillati</taxon>
        <taxon>Cyanobacteriota</taxon>
        <taxon>Cyanophyceae</taxon>
        <taxon>Synechococcales</taxon>
        <taxon>Synechococcaceae</taxon>
        <taxon>Synechococcus</taxon>
    </lineage>
</organism>
<dbReference type="Pfam" id="PF05977">
    <property type="entry name" value="MFS_3"/>
    <property type="match status" value="1"/>
</dbReference>
<evidence type="ECO:0000256" key="2">
    <source>
        <dbReference type="ARBA" id="ARBA00022448"/>
    </source>
</evidence>
<feature type="transmembrane region" description="Helical" evidence="7">
    <location>
        <begin position="21"/>
        <end position="44"/>
    </location>
</feature>
<evidence type="ECO:0000256" key="1">
    <source>
        <dbReference type="ARBA" id="ARBA00004651"/>
    </source>
</evidence>
<proteinExistence type="predicted"/>
<name>A0AAN1QQB7_SYNEL</name>
<feature type="transmembrane region" description="Helical" evidence="7">
    <location>
        <begin position="265"/>
        <end position="284"/>
    </location>
</feature>
<feature type="transmembrane region" description="Helical" evidence="7">
    <location>
        <begin position="320"/>
        <end position="343"/>
    </location>
</feature>
<dbReference type="InterPro" id="IPR036259">
    <property type="entry name" value="MFS_trans_sf"/>
</dbReference>
<feature type="transmembrane region" description="Helical" evidence="7">
    <location>
        <begin position="116"/>
        <end position="132"/>
    </location>
</feature>
<evidence type="ECO:0000256" key="6">
    <source>
        <dbReference type="ARBA" id="ARBA00023136"/>
    </source>
</evidence>
<evidence type="ECO:0000313" key="10">
    <source>
        <dbReference type="Proteomes" id="UP000267249"/>
    </source>
</evidence>
<dbReference type="AlphaFoldDB" id="A0AAN1QQB7"/>
<dbReference type="GO" id="GO:0005886">
    <property type="term" value="C:plasma membrane"/>
    <property type="evidence" value="ECO:0007669"/>
    <property type="project" value="UniProtKB-SubCell"/>
</dbReference>
<dbReference type="Proteomes" id="UP000267249">
    <property type="component" value="Chromosome"/>
</dbReference>
<feature type="transmembrane region" description="Helical" evidence="7">
    <location>
        <begin position="139"/>
        <end position="161"/>
    </location>
</feature>
<dbReference type="InterPro" id="IPR010290">
    <property type="entry name" value="TM_effector"/>
</dbReference>
<keyword evidence="5 7" id="KW-1133">Transmembrane helix</keyword>